<dbReference type="Proteomes" id="UP000245396">
    <property type="component" value="Unassembled WGS sequence"/>
</dbReference>
<dbReference type="PRINTS" id="PR00409">
    <property type="entry name" value="PHDIOXRDTASE"/>
</dbReference>
<dbReference type="InterPro" id="IPR006058">
    <property type="entry name" value="2Fe2S_fd_BS"/>
</dbReference>
<sequence length="320" mass="34886">MDGELEVIVRQIQSETSEIRSFVLEPASGSLPPFQAGAHIDVFPIPGISRQYSLVNDPADCSRYVLGVKREPNSRGGSSAMHGNLQEGSRLRISRPKNNFALRSNRGRSILLAGGIGVTPLLSMAQALCARGVDFQLHYFVRSNSEMAFRDLIIGSAWSSCVNYHFGLVPPVLNDVLEEILRGPVADDLVYLCGPGPFMDAVRSVATNAGWTADQVVLEHFSAEPPKLEAGADEFVVRLARRGIELVVPSEKTIIEVLREAGVEIQTSCEQGVCGTCVTPVLEGDLLHNDLYLSDDEHEEGRLMTPCVSRCKSKLLILDI</sequence>
<dbReference type="OrthoDB" id="9792185at2"/>
<accession>A0A316CDQ2</accession>
<name>A0A316CDQ2_PSESE</name>
<dbReference type="PROSITE" id="PS51085">
    <property type="entry name" value="2FE2S_FER_2"/>
    <property type="match status" value="1"/>
</dbReference>
<keyword evidence="9" id="KW-0808">Transferase</keyword>
<dbReference type="SUPFAM" id="SSF54292">
    <property type="entry name" value="2Fe-2S ferredoxin-like"/>
    <property type="match status" value="1"/>
</dbReference>
<keyword evidence="10" id="KW-1185">Reference proteome</keyword>
<dbReference type="GO" id="GO:0051537">
    <property type="term" value="F:2 iron, 2 sulfur cluster binding"/>
    <property type="evidence" value="ECO:0007669"/>
    <property type="project" value="UniProtKB-KW"/>
</dbReference>
<dbReference type="InterPro" id="IPR001041">
    <property type="entry name" value="2Fe-2S_ferredoxin-type"/>
</dbReference>
<dbReference type="SUPFAM" id="SSF63380">
    <property type="entry name" value="Riboflavin synthase domain-like"/>
    <property type="match status" value="1"/>
</dbReference>
<dbReference type="CDD" id="cd00207">
    <property type="entry name" value="fer2"/>
    <property type="match status" value="1"/>
</dbReference>
<dbReference type="STRING" id="1192868.GCA_000304395_04336"/>
<dbReference type="SUPFAM" id="SSF52343">
    <property type="entry name" value="Ferredoxin reductase-like, C-terminal NADP-linked domain"/>
    <property type="match status" value="1"/>
</dbReference>
<evidence type="ECO:0000256" key="1">
    <source>
        <dbReference type="ARBA" id="ARBA00022630"/>
    </source>
</evidence>
<keyword evidence="9" id="KW-0489">Methyltransferase</keyword>
<evidence type="ECO:0000259" key="8">
    <source>
        <dbReference type="PROSITE" id="PS51384"/>
    </source>
</evidence>
<dbReference type="AlphaFoldDB" id="A0A316CDQ2"/>
<dbReference type="CDD" id="cd06185">
    <property type="entry name" value="PDR_like"/>
    <property type="match status" value="1"/>
</dbReference>
<dbReference type="InterPro" id="IPR017927">
    <property type="entry name" value="FAD-bd_FR_type"/>
</dbReference>
<dbReference type="GO" id="GO:0032259">
    <property type="term" value="P:methylation"/>
    <property type="evidence" value="ECO:0007669"/>
    <property type="project" value="UniProtKB-KW"/>
</dbReference>
<dbReference type="GO" id="GO:0016491">
    <property type="term" value="F:oxidoreductase activity"/>
    <property type="evidence" value="ECO:0007669"/>
    <property type="project" value="UniProtKB-KW"/>
</dbReference>
<dbReference type="PANTHER" id="PTHR47354">
    <property type="entry name" value="NADH OXIDOREDUCTASE HCR"/>
    <property type="match status" value="1"/>
</dbReference>
<evidence type="ECO:0000259" key="7">
    <source>
        <dbReference type="PROSITE" id="PS51085"/>
    </source>
</evidence>
<keyword evidence="3" id="KW-0479">Metal-binding</keyword>
<dbReference type="InterPro" id="IPR017938">
    <property type="entry name" value="Riboflavin_synthase-like_b-brl"/>
</dbReference>
<dbReference type="EMBL" id="QGGG01000001">
    <property type="protein sequence ID" value="PWJ86207.1"/>
    <property type="molecule type" value="Genomic_DNA"/>
</dbReference>
<proteinExistence type="predicted"/>
<gene>
    <name evidence="9" type="ORF">C7441_10186</name>
</gene>
<dbReference type="GO" id="GO:0046872">
    <property type="term" value="F:metal ion binding"/>
    <property type="evidence" value="ECO:0007669"/>
    <property type="project" value="UniProtKB-KW"/>
</dbReference>
<dbReference type="InterPro" id="IPR050415">
    <property type="entry name" value="MRET"/>
</dbReference>
<comment type="caution">
    <text evidence="9">The sequence shown here is derived from an EMBL/GenBank/DDBJ whole genome shotgun (WGS) entry which is preliminary data.</text>
</comment>
<keyword evidence="4" id="KW-0560">Oxidoreductase</keyword>
<dbReference type="PANTHER" id="PTHR47354:SF1">
    <property type="entry name" value="CARNITINE MONOOXYGENASE REDUCTASE SUBUNIT"/>
    <property type="match status" value="1"/>
</dbReference>
<evidence type="ECO:0000256" key="6">
    <source>
        <dbReference type="ARBA" id="ARBA00023014"/>
    </source>
</evidence>
<keyword evidence="2" id="KW-0001">2Fe-2S</keyword>
<evidence type="ECO:0000256" key="2">
    <source>
        <dbReference type="ARBA" id="ARBA00022714"/>
    </source>
</evidence>
<feature type="domain" description="2Fe-2S ferredoxin-type" evidence="7">
    <location>
        <begin position="235"/>
        <end position="320"/>
    </location>
</feature>
<dbReference type="InterPro" id="IPR012675">
    <property type="entry name" value="Beta-grasp_dom_sf"/>
</dbReference>
<dbReference type="InterPro" id="IPR039261">
    <property type="entry name" value="FNR_nucleotide-bd"/>
</dbReference>
<protein>
    <submittedName>
        <fullName evidence="9">Vanillate O-demethylase ferredoxin subunit</fullName>
    </submittedName>
</protein>
<feature type="domain" description="FAD-binding FR-type" evidence="8">
    <location>
        <begin position="2"/>
        <end position="103"/>
    </location>
</feature>
<evidence type="ECO:0000256" key="4">
    <source>
        <dbReference type="ARBA" id="ARBA00023002"/>
    </source>
</evidence>
<dbReference type="Gene3D" id="3.40.50.80">
    <property type="entry name" value="Nucleotide-binding domain of ferredoxin-NADP reductase (FNR) module"/>
    <property type="match status" value="1"/>
</dbReference>
<dbReference type="PROSITE" id="PS00197">
    <property type="entry name" value="2FE2S_FER_1"/>
    <property type="match status" value="1"/>
</dbReference>
<dbReference type="Gene3D" id="2.40.30.10">
    <property type="entry name" value="Translation factors"/>
    <property type="match status" value="1"/>
</dbReference>
<evidence type="ECO:0000313" key="10">
    <source>
        <dbReference type="Proteomes" id="UP000245396"/>
    </source>
</evidence>
<keyword evidence="1" id="KW-0285">Flavoprotein</keyword>
<dbReference type="RefSeq" id="WP_109611237.1">
    <property type="nucleotide sequence ID" value="NZ_QGGG01000001.1"/>
</dbReference>
<dbReference type="PROSITE" id="PS51384">
    <property type="entry name" value="FAD_FR"/>
    <property type="match status" value="1"/>
</dbReference>
<dbReference type="Gene3D" id="3.10.20.30">
    <property type="match status" value="1"/>
</dbReference>
<organism evidence="9 10">
    <name type="scientific">Pseudaminobacter salicylatoxidans</name>
    <dbReference type="NCBI Taxonomy" id="93369"/>
    <lineage>
        <taxon>Bacteria</taxon>
        <taxon>Pseudomonadati</taxon>
        <taxon>Pseudomonadota</taxon>
        <taxon>Alphaproteobacteria</taxon>
        <taxon>Hyphomicrobiales</taxon>
        <taxon>Phyllobacteriaceae</taxon>
        <taxon>Pseudaminobacter</taxon>
    </lineage>
</organism>
<dbReference type="InterPro" id="IPR036010">
    <property type="entry name" value="2Fe-2S_ferredoxin-like_sf"/>
</dbReference>
<dbReference type="GO" id="GO:0008168">
    <property type="term" value="F:methyltransferase activity"/>
    <property type="evidence" value="ECO:0007669"/>
    <property type="project" value="UniProtKB-KW"/>
</dbReference>
<evidence type="ECO:0000313" key="9">
    <source>
        <dbReference type="EMBL" id="PWJ86207.1"/>
    </source>
</evidence>
<keyword evidence="5" id="KW-0408">Iron</keyword>
<keyword evidence="6" id="KW-0411">Iron-sulfur</keyword>
<dbReference type="Pfam" id="PF00111">
    <property type="entry name" value="Fer2"/>
    <property type="match status" value="1"/>
</dbReference>
<evidence type="ECO:0000256" key="3">
    <source>
        <dbReference type="ARBA" id="ARBA00022723"/>
    </source>
</evidence>
<evidence type="ECO:0000256" key="5">
    <source>
        <dbReference type="ARBA" id="ARBA00023004"/>
    </source>
</evidence>
<reference evidence="9 10" key="1">
    <citation type="submission" date="2018-05" db="EMBL/GenBank/DDBJ databases">
        <title>Genomic Encyclopedia of Type Strains, Phase IV (KMG-IV): sequencing the most valuable type-strain genomes for metagenomic binning, comparative biology and taxonomic classification.</title>
        <authorList>
            <person name="Goeker M."/>
        </authorList>
    </citation>
    <scope>NUCLEOTIDE SEQUENCE [LARGE SCALE GENOMIC DNA]</scope>
    <source>
        <strain evidence="9 10">DSM 6986</strain>
    </source>
</reference>